<dbReference type="OrthoDB" id="10037534at2759"/>
<dbReference type="InterPro" id="IPR000539">
    <property type="entry name" value="Frizzled/Smoothened_7TM"/>
</dbReference>
<dbReference type="SMART" id="SM00710">
    <property type="entry name" value="PbH1"/>
    <property type="match status" value="9"/>
</dbReference>
<dbReference type="Pfam" id="PF00002">
    <property type="entry name" value="7tm_2"/>
    <property type="match status" value="1"/>
</dbReference>
<dbReference type="SMART" id="SM01330">
    <property type="entry name" value="Frizzled"/>
    <property type="match status" value="1"/>
</dbReference>
<evidence type="ECO:0000259" key="8">
    <source>
        <dbReference type="SMART" id="SM01330"/>
    </source>
</evidence>
<dbReference type="GO" id="GO:0007166">
    <property type="term" value="P:cell surface receptor signaling pathway"/>
    <property type="evidence" value="ECO:0007669"/>
    <property type="project" value="InterPro"/>
</dbReference>
<keyword evidence="4 7" id="KW-0472">Membrane</keyword>
<reference evidence="9" key="1">
    <citation type="submission" date="2011-02" db="EMBL/GenBank/DDBJ databases">
        <title>The Genome Sequence of Capsaspora owczarzaki ATCC 30864.</title>
        <authorList>
            <consortium name="The Broad Institute Genome Sequencing Platform"/>
            <person name="Russ C."/>
            <person name="Cuomo C."/>
            <person name="Burger G."/>
            <person name="Gray M.W."/>
            <person name="Holland P.W.H."/>
            <person name="King N."/>
            <person name="Lang F.B.F."/>
            <person name="Roger A.J."/>
            <person name="Ruiz-Trillo I."/>
            <person name="Young S.K."/>
            <person name="Zeng Q."/>
            <person name="Gargeya S."/>
            <person name="Alvarado L."/>
            <person name="Berlin A."/>
            <person name="Chapman S.B."/>
            <person name="Chen Z."/>
            <person name="Freedman E."/>
            <person name="Gellesch M."/>
            <person name="Goldberg J."/>
            <person name="Griggs A."/>
            <person name="Gujja S."/>
            <person name="Heilman E."/>
            <person name="Heiman D."/>
            <person name="Howarth C."/>
            <person name="Mehta T."/>
            <person name="Neiman D."/>
            <person name="Pearson M."/>
            <person name="Roberts A."/>
            <person name="Saif S."/>
            <person name="Shea T."/>
            <person name="Shenoy N."/>
            <person name="Sisk P."/>
            <person name="Stolte C."/>
            <person name="Sykes S."/>
            <person name="White J."/>
            <person name="Yandava C."/>
            <person name="Haas B."/>
            <person name="Nusbaum C."/>
            <person name="Birren B."/>
        </authorList>
    </citation>
    <scope>NUCLEOTIDE SEQUENCE</scope>
    <source>
        <strain evidence="9">ATCC 30864</strain>
    </source>
</reference>
<dbReference type="GO" id="GO:0016020">
    <property type="term" value="C:membrane"/>
    <property type="evidence" value="ECO:0007669"/>
    <property type="project" value="UniProtKB-SubCell"/>
</dbReference>
<dbReference type="GO" id="GO:0004930">
    <property type="term" value="F:G protein-coupled receptor activity"/>
    <property type="evidence" value="ECO:0007669"/>
    <property type="project" value="InterPro"/>
</dbReference>
<dbReference type="STRING" id="595528.A0A0D2VTU7"/>
<comment type="subcellular location">
    <subcellularLocation>
        <location evidence="1">Membrane</location>
        <topology evidence="1">Multi-pass membrane protein</topology>
    </subcellularLocation>
</comment>
<gene>
    <name evidence="9" type="ORF">CAOG_005333</name>
</gene>
<evidence type="ECO:0000256" key="1">
    <source>
        <dbReference type="ARBA" id="ARBA00004141"/>
    </source>
</evidence>
<dbReference type="InterPro" id="IPR006626">
    <property type="entry name" value="PbH1"/>
</dbReference>
<dbReference type="PRINTS" id="PR00249">
    <property type="entry name" value="GPCRSECRETIN"/>
</dbReference>
<feature type="compositionally biased region" description="Polar residues" evidence="6">
    <location>
        <begin position="1753"/>
        <end position="1775"/>
    </location>
</feature>
<evidence type="ECO:0000256" key="3">
    <source>
        <dbReference type="ARBA" id="ARBA00022989"/>
    </source>
</evidence>
<feature type="transmembrane region" description="Helical" evidence="7">
    <location>
        <begin position="1483"/>
        <end position="1503"/>
    </location>
</feature>
<keyword evidence="10" id="KW-1185">Reference proteome</keyword>
<dbReference type="InterPro" id="IPR000832">
    <property type="entry name" value="GPCR_2_secretin-like"/>
</dbReference>
<dbReference type="Pfam" id="PF01825">
    <property type="entry name" value="GPS"/>
    <property type="match status" value="1"/>
</dbReference>
<name>A0A0D2VTU7_CAPO3</name>
<dbReference type="PANTHER" id="PTHR45692">
    <property type="entry name" value="G_PROTEIN_RECEP_F2_4 DOMAIN-CONTAINING PROTEIN"/>
    <property type="match status" value="1"/>
</dbReference>
<dbReference type="CDD" id="cd15040">
    <property type="entry name" value="7tmB2_Adhesion"/>
    <property type="match status" value="1"/>
</dbReference>
<dbReference type="InterPro" id="IPR011050">
    <property type="entry name" value="Pectin_lyase_fold/virulence"/>
</dbReference>
<dbReference type="SUPFAM" id="SSF51126">
    <property type="entry name" value="Pectin lyase-like"/>
    <property type="match status" value="3"/>
</dbReference>
<feature type="region of interest" description="Disordered" evidence="6">
    <location>
        <begin position="26"/>
        <end position="46"/>
    </location>
</feature>
<keyword evidence="5" id="KW-0675">Receptor</keyword>
<evidence type="ECO:0000256" key="2">
    <source>
        <dbReference type="ARBA" id="ARBA00022692"/>
    </source>
</evidence>
<evidence type="ECO:0000256" key="4">
    <source>
        <dbReference type="ARBA" id="ARBA00023136"/>
    </source>
</evidence>
<proteinExistence type="predicted"/>
<evidence type="ECO:0000256" key="6">
    <source>
        <dbReference type="SAM" id="MobiDB-lite"/>
    </source>
</evidence>
<feature type="transmembrane region" description="Helical" evidence="7">
    <location>
        <begin position="1641"/>
        <end position="1661"/>
    </location>
</feature>
<evidence type="ECO:0000313" key="9">
    <source>
        <dbReference type="EMBL" id="KJE94742.1"/>
    </source>
</evidence>
<dbReference type="Gene3D" id="2.60.220.50">
    <property type="match status" value="1"/>
</dbReference>
<organism evidence="9 10">
    <name type="scientific">Capsaspora owczarzaki (strain ATCC 30864)</name>
    <dbReference type="NCBI Taxonomy" id="595528"/>
    <lineage>
        <taxon>Eukaryota</taxon>
        <taxon>Filasterea</taxon>
        <taxon>Capsaspora</taxon>
    </lineage>
</organism>
<dbReference type="InParanoid" id="A0A0D2VTU7"/>
<feature type="transmembrane region" description="Helical" evidence="7">
    <location>
        <begin position="1596"/>
        <end position="1620"/>
    </location>
</feature>
<protein>
    <recommendedName>
        <fullName evidence="8">Frizzled/Smoothened 7TM domain-containing protein</fullName>
    </recommendedName>
</protein>
<feature type="compositionally biased region" description="Polar residues" evidence="6">
    <location>
        <begin position="1715"/>
        <end position="1745"/>
    </location>
</feature>
<feature type="domain" description="Frizzled/Smoothened 7TM" evidence="8">
    <location>
        <begin position="1443"/>
        <end position="1703"/>
    </location>
</feature>
<feature type="region of interest" description="Disordered" evidence="6">
    <location>
        <begin position="1703"/>
        <end position="1782"/>
    </location>
</feature>
<dbReference type="Proteomes" id="UP000008743">
    <property type="component" value="Unassembled WGS sequence"/>
</dbReference>
<dbReference type="EMBL" id="KE346367">
    <property type="protein sequence ID" value="KJE94741.1"/>
    <property type="molecule type" value="Genomic_DNA"/>
</dbReference>
<reference evidence="10" key="2">
    <citation type="submission" date="2011-02" db="EMBL/GenBank/DDBJ databases">
        <title>The Genome Sequence of Capsaspora owczarzaki ATCC 30864.</title>
        <authorList>
            <person name="Russ C."/>
            <person name="Cuomo C."/>
            <person name="Burger G."/>
            <person name="Gray M.W."/>
            <person name="Holland P.W.H."/>
            <person name="King N."/>
            <person name="Lang F.B.F."/>
            <person name="Roger A.J."/>
            <person name="Ruiz-Trillo I."/>
            <person name="Young S.K."/>
            <person name="Zeng Q."/>
            <person name="Gargeya S."/>
            <person name="Alvarado L."/>
            <person name="Berlin A."/>
            <person name="Chapman S.B."/>
            <person name="Chen Z."/>
            <person name="Freedman E."/>
            <person name="Gellesch M."/>
            <person name="Goldberg J."/>
            <person name="Griggs A."/>
            <person name="Gujja S."/>
            <person name="Heilman E."/>
            <person name="Heiman D."/>
            <person name="Howarth C."/>
            <person name="Mehta T."/>
            <person name="Neiman D."/>
            <person name="Pearson M."/>
            <person name="Roberts A."/>
            <person name="Saif S."/>
            <person name="Shea T."/>
            <person name="Shenoy N."/>
            <person name="Sisk P."/>
            <person name="Stolte C."/>
            <person name="Sykes S."/>
            <person name="White J."/>
            <person name="Yandava C."/>
            <person name="Haas B."/>
            <person name="Nusbaum C."/>
            <person name="Birren B."/>
        </authorList>
    </citation>
    <scope>NUCLEOTIDE SEQUENCE</scope>
    <source>
        <strain evidence="10">ATCC 30864</strain>
    </source>
</reference>
<feature type="transmembrane region" description="Helical" evidence="7">
    <location>
        <begin position="1523"/>
        <end position="1543"/>
    </location>
</feature>
<accession>A0A0D2VTU7</accession>
<sequence>MWLKAASVRMATATTATTTMTMTHARPGPCFSARRKPTSSSSASRQAPSCCWLPLALLASLVLACSLPAGAFAGCDFNMNSFSALRAQLETANAVNKIVCMTNAQVDVPTGVLPINIIGNYTVTGSGGNSPVTFVTTDTVNPFMQPNSPFLEIRFSQTTFVGFYSVVRSFSDTKVVMNNVVVRDGGGALSLNWNAALVVADATFQNLTGTAVDIASAGRPVQLSNVRCLQLAGGFVITRCIRVSGTPTSVILSNVLVANSTHQAIEVVNNGADSCSVGINTLTLQSNLVMDGYELVILQNTNVSITTLRVVNNTFQFPTSSLYAIHAPVDDFSGVLTFAATDFVLDLPLYVKTSGRAFNFFFGHVSALVASHCTPFLFVRNERYGGFGVQASRVSLSNGVITGGGRNMFDCTASSPANVGLFVANDVTIQNAFVSQQDNSGGALYLSNFVSSISNSRFFGTRNDVFIGGYGGAVHAETPGTLTIIDSTFSGNNADLDGHSLYTTVNTTLVRCTVINNLTPSNTRTGIYAGAASKIELQLIGGQFSAGYYAIKLHNIILTVDGATFSHPYLQGNLIFDDTTQAQHTYRNAIFGPINGTDTTYVLLAQSQLAMSISNTTFSDIRPRIFQANSVTATMSDSSVLRTNGVFVVPTQNLNITRSSFVDITATSANVMAGAITDTVSGFATVTLTATNCQFRNIVSKHAPFVSGDGIFKFAGCDFRNNSGVGPAGPLNAGLIQWATSASVLTASLVNCTVSGNRHTNPNATLIGAGTTAPYSSGLLNLEIVGSVFSGNQGGVEVALQGGSARIVNTKFLNLARNSSGGYGHLALVFEGPSSNVTITDSQFQNGRAQACAAAKIYAQSVSIVRTTFDSFSTIDNGAVCLKTVQGALQYSNFTNNYCASGQGGAMRLVHDVNTYDSFVNFTQVILQNNTAAAGGAIYAAATSYPRLLQVSLVDVHFYENTGLTGTSALHIDTSVTVTGSGVTFDSNRVLNALTPTGSVTLTSYDSKLACTGCTWTANIGNRNGSAVTARGSSFVQADGCTFVRNDCTSPYCWIVYVETGAKFFGATATFERTEPHYQDVLIYQSPAYVFLGDSCVVENLNIGSATYVDYGRNVGGFCSTASSWGADGLDCCVPGFSDFQACSCSSGEIYDDVSNTCSDSSLWFAQLDQRPRSTAPELQVVLSSMNAGFAAIGTTVATSSVVENMAGLLQSSVSLIRSDAPCAQSLVSVIASLALMGNASAVTTAQRTAQDSASNLVLIVERGIFGLLAGVTTPLTYVSTPNSTHVVAQAVTVSTSTSQSVVSVTLFDGQLTARFPLSLLSTLGATIPLAGVGFSSSAAATLFPAPSDASSNSSSADGLPATTVVSLVLDGIAVSNAAHPIEVTFTHPSTSARRTCAFYNFTTNQWQESGLTLVASTPTTTTCQTIHLSSFSVLFAVDGDASDSVALTAITYIGCALSIVGCVLTLASFLVTRQKTTSSLQLSMLCVALLFVNVLFIVGSAVSDNVTSSDSAADACIAIAALLHYFLLAAFAWMLIIGVSLYRTLVQLHGTLEGVGKVSSLLAWAVPLIPVIVILGLDVDYYGSDGACWISNRNALIAGFIAPVLTIIAVNLVIFGRVVRVLFQNLTDAKLIGKEDRSHAKVAASVFVLLGITWVFGVLVMDGSYRTSTFEYLFVIFNSLQGLFIFILLVATRRQLRHVQKRLTVRRKPGQAAQEPQKSQHSRQSTSDPLQSSTVMGTRPSTLVTMDRRGTGPSSSSSEGNLTRSNTGVSSTASDGHLLDEDRPQKSMMEMTSYGQAVDDELYIGDAAQSIHM</sequence>
<dbReference type="InterPro" id="IPR000203">
    <property type="entry name" value="GPS"/>
</dbReference>
<evidence type="ECO:0000256" key="5">
    <source>
        <dbReference type="ARBA" id="ARBA00023170"/>
    </source>
</evidence>
<dbReference type="EMBL" id="KE346367">
    <property type="protein sequence ID" value="KJE94742.1"/>
    <property type="molecule type" value="Genomic_DNA"/>
</dbReference>
<keyword evidence="2 7" id="KW-0812">Transmembrane</keyword>
<feature type="transmembrane region" description="Helical" evidence="7">
    <location>
        <begin position="1450"/>
        <end position="1471"/>
    </location>
</feature>
<dbReference type="SUPFAM" id="SSF81321">
    <property type="entry name" value="Family A G protein-coupled receptor-like"/>
    <property type="match status" value="1"/>
</dbReference>
<evidence type="ECO:0000256" key="7">
    <source>
        <dbReference type="SAM" id="Phobius"/>
    </source>
</evidence>
<dbReference type="SMART" id="SM00303">
    <property type="entry name" value="GPS"/>
    <property type="match status" value="1"/>
</dbReference>
<feature type="transmembrane region" description="Helical" evidence="7">
    <location>
        <begin position="1555"/>
        <end position="1576"/>
    </location>
</feature>
<dbReference type="InterPro" id="IPR046338">
    <property type="entry name" value="GAIN_dom_sf"/>
</dbReference>
<evidence type="ECO:0000313" key="10">
    <source>
        <dbReference type="Proteomes" id="UP000008743"/>
    </source>
</evidence>
<feature type="transmembrane region" description="Helical" evidence="7">
    <location>
        <begin position="1673"/>
        <end position="1693"/>
    </location>
</feature>
<dbReference type="PANTHER" id="PTHR45692:SF1">
    <property type="entry name" value="G-PROTEIN COUPLED RECEPTORS FAMILY 2 PROFILE 2 DOMAIN-CONTAINING PROTEIN"/>
    <property type="match status" value="1"/>
</dbReference>
<dbReference type="Gene3D" id="1.20.1070.10">
    <property type="entry name" value="Rhodopsin 7-helix transmembrane proteins"/>
    <property type="match status" value="1"/>
</dbReference>
<keyword evidence="3 7" id="KW-1133">Transmembrane helix</keyword>